<proteinExistence type="predicted"/>
<name>A0A3F3GV31_9LACO</name>
<keyword evidence="1" id="KW-0472">Membrane</keyword>
<keyword evidence="1" id="KW-0812">Transmembrane</keyword>
<sequence length="196" mass="22277">MNKHTAFKKWGLSPLSVQQLVLLAVLMALSLVIGKFSVYLTPTIKVAFVFLASSLIGKFYGPIWTMIVMLLLDFVNVTFFVANATWSPFMAVGVAMSGLIYGGFFYQRSADKQVIWWKVLLAVLLITFIVNLIVNTCAMMILYSPHHSWKVFDAMLATRLPKQLIFFPIQFVLTYFVLNNRIVTMISQQFFPAKQS</sequence>
<dbReference type="Proteomes" id="UP000061227">
    <property type="component" value="Unassembled WGS sequence"/>
</dbReference>
<feature type="transmembrane region" description="Helical" evidence="1">
    <location>
        <begin position="12"/>
        <end position="33"/>
    </location>
</feature>
<organism evidence="2 3">
    <name type="scientific">Fructobacillus pseudoficulneus</name>
    <dbReference type="NCBI Taxonomy" id="220714"/>
    <lineage>
        <taxon>Bacteria</taxon>
        <taxon>Bacillati</taxon>
        <taxon>Bacillota</taxon>
        <taxon>Bacilli</taxon>
        <taxon>Lactobacillales</taxon>
        <taxon>Lactobacillaceae</taxon>
        <taxon>Fructobacillus</taxon>
    </lineage>
</organism>
<dbReference type="Gene3D" id="1.10.1760.20">
    <property type="match status" value="1"/>
</dbReference>
<evidence type="ECO:0000313" key="2">
    <source>
        <dbReference type="EMBL" id="GAP03195.1"/>
    </source>
</evidence>
<dbReference type="EMBL" id="DF968067">
    <property type="protein sequence ID" value="GAP03195.1"/>
    <property type="molecule type" value="Genomic_DNA"/>
</dbReference>
<dbReference type="Pfam" id="PF12822">
    <property type="entry name" value="ECF_trnsprt"/>
    <property type="match status" value="1"/>
</dbReference>
<keyword evidence="3" id="KW-1185">Reference proteome</keyword>
<accession>A0A3F3GV31</accession>
<feature type="transmembrane region" description="Helical" evidence="1">
    <location>
        <begin position="119"/>
        <end position="143"/>
    </location>
</feature>
<feature type="transmembrane region" description="Helical" evidence="1">
    <location>
        <begin position="163"/>
        <end position="178"/>
    </location>
</feature>
<evidence type="ECO:0000313" key="3">
    <source>
        <dbReference type="Proteomes" id="UP000061227"/>
    </source>
</evidence>
<feature type="transmembrane region" description="Helical" evidence="1">
    <location>
        <begin position="88"/>
        <end position="107"/>
    </location>
</feature>
<keyword evidence="1" id="KW-1133">Transmembrane helix</keyword>
<dbReference type="GO" id="GO:0022857">
    <property type="term" value="F:transmembrane transporter activity"/>
    <property type="evidence" value="ECO:0007669"/>
    <property type="project" value="InterPro"/>
</dbReference>
<dbReference type="NCBIfam" id="TIGR04518">
    <property type="entry name" value="ECF_S_folT_fam"/>
    <property type="match status" value="1"/>
</dbReference>
<dbReference type="InterPro" id="IPR030949">
    <property type="entry name" value="ECF_S_folate_fam"/>
</dbReference>
<dbReference type="InterPro" id="IPR024529">
    <property type="entry name" value="ECF_trnsprt_substrate-spec"/>
</dbReference>
<protein>
    <recommendedName>
        <fullName evidence="4">Folate family ECF transporter S component</fullName>
    </recommendedName>
</protein>
<dbReference type="RefSeq" id="WP_059378651.1">
    <property type="nucleotide sequence ID" value="NZ_DF968067.1"/>
</dbReference>
<evidence type="ECO:0000256" key="1">
    <source>
        <dbReference type="SAM" id="Phobius"/>
    </source>
</evidence>
<dbReference type="AlphaFoldDB" id="A0A3F3GV31"/>
<dbReference type="OrthoDB" id="4624at2"/>
<evidence type="ECO:0008006" key="4">
    <source>
        <dbReference type="Google" id="ProtNLM"/>
    </source>
</evidence>
<dbReference type="STRING" id="220714.SAMN05660469_0956"/>
<gene>
    <name evidence="2" type="ORF">FPFC_050110</name>
</gene>
<reference evidence="2 3" key="1">
    <citation type="journal article" date="2015" name="BMC Genomics">
        <title>Comparative genomics of Fructobacillus spp. and Leuconostoc spp. reveals niche-specific evolution of Fructobacillus spp.</title>
        <authorList>
            <person name="Endo A."/>
            <person name="Tanizawa Y."/>
            <person name="Tanaka N."/>
            <person name="Maeno S."/>
            <person name="Kumar H."/>
            <person name="Shiwa Y."/>
            <person name="Okada S."/>
            <person name="Yoshikawa H."/>
            <person name="Dicks L."/>
            <person name="Nakagawa J."/>
            <person name="Arita M."/>
        </authorList>
    </citation>
    <scope>NUCLEOTIDE SEQUENCE [LARGE SCALE GENOMIC DNA]</scope>
    <source>
        <strain evidence="2 3">DSM 15468</strain>
    </source>
</reference>